<dbReference type="PRINTS" id="PR00834">
    <property type="entry name" value="PROTEASES2C"/>
</dbReference>
<keyword evidence="2" id="KW-0645">Protease</keyword>
<dbReference type="AlphaFoldDB" id="A0ABD3M776"/>
<evidence type="ECO:0000256" key="1">
    <source>
        <dbReference type="ARBA" id="ARBA00010541"/>
    </source>
</evidence>
<accession>A0ABD3M776</accession>
<dbReference type="InterPro" id="IPR043504">
    <property type="entry name" value="Peptidase_S1_PA_chymotrypsin"/>
</dbReference>
<dbReference type="InterPro" id="IPR001940">
    <property type="entry name" value="Peptidase_S1C"/>
</dbReference>
<evidence type="ECO:0000313" key="7">
    <source>
        <dbReference type="Proteomes" id="UP001530293"/>
    </source>
</evidence>
<dbReference type="Gene3D" id="2.30.42.10">
    <property type="match status" value="1"/>
</dbReference>
<dbReference type="PANTHER" id="PTHR43343:SF3">
    <property type="entry name" value="PROTEASE DO-LIKE 8, CHLOROPLASTIC"/>
    <property type="match status" value="1"/>
</dbReference>
<name>A0ABD3M776_9STRA</name>
<dbReference type="PANTHER" id="PTHR43343">
    <property type="entry name" value="PEPTIDASE S12"/>
    <property type="match status" value="1"/>
</dbReference>
<dbReference type="Pfam" id="PF13180">
    <property type="entry name" value="PDZ_2"/>
    <property type="match status" value="1"/>
</dbReference>
<comment type="caution">
    <text evidence="6">The sequence shown here is derived from an EMBL/GenBank/DDBJ whole genome shotgun (WGS) entry which is preliminary data.</text>
</comment>
<dbReference type="SUPFAM" id="SSF50494">
    <property type="entry name" value="Trypsin-like serine proteases"/>
    <property type="match status" value="1"/>
</dbReference>
<evidence type="ECO:0000256" key="3">
    <source>
        <dbReference type="ARBA" id="ARBA00022801"/>
    </source>
</evidence>
<dbReference type="InterPro" id="IPR036361">
    <property type="entry name" value="SAP_dom_sf"/>
</dbReference>
<dbReference type="GO" id="GO:0008233">
    <property type="term" value="F:peptidase activity"/>
    <property type="evidence" value="ECO:0007669"/>
    <property type="project" value="UniProtKB-KW"/>
</dbReference>
<reference evidence="6 7" key="1">
    <citation type="submission" date="2024-10" db="EMBL/GenBank/DDBJ databases">
        <title>Updated reference genomes for cyclostephanoid diatoms.</title>
        <authorList>
            <person name="Roberts W.R."/>
            <person name="Alverson A.J."/>
        </authorList>
    </citation>
    <scope>NUCLEOTIDE SEQUENCE [LARGE SCALE GENOMIC DNA]</scope>
    <source>
        <strain evidence="6 7">AJA232-27</strain>
    </source>
</reference>
<organism evidence="6 7">
    <name type="scientific">Discostella pseudostelligera</name>
    <dbReference type="NCBI Taxonomy" id="259834"/>
    <lineage>
        <taxon>Eukaryota</taxon>
        <taxon>Sar</taxon>
        <taxon>Stramenopiles</taxon>
        <taxon>Ochrophyta</taxon>
        <taxon>Bacillariophyta</taxon>
        <taxon>Coscinodiscophyceae</taxon>
        <taxon>Thalassiosirophycidae</taxon>
        <taxon>Stephanodiscales</taxon>
        <taxon>Stephanodiscaceae</taxon>
        <taxon>Discostella</taxon>
    </lineage>
</organism>
<dbReference type="Gene3D" id="1.10.720.30">
    <property type="entry name" value="SAP domain"/>
    <property type="match status" value="1"/>
</dbReference>
<dbReference type="SUPFAM" id="SSF68906">
    <property type="entry name" value="SAP domain"/>
    <property type="match status" value="1"/>
</dbReference>
<dbReference type="EMBL" id="JALLBG020000196">
    <property type="protein sequence ID" value="KAL3759844.1"/>
    <property type="molecule type" value="Genomic_DNA"/>
</dbReference>
<gene>
    <name evidence="6" type="ORF">ACHAWU_007588</name>
</gene>
<dbReference type="InterPro" id="IPR036034">
    <property type="entry name" value="PDZ_sf"/>
</dbReference>
<dbReference type="InterPro" id="IPR001478">
    <property type="entry name" value="PDZ"/>
</dbReference>
<evidence type="ECO:0000256" key="4">
    <source>
        <dbReference type="ARBA" id="ARBA00023026"/>
    </source>
</evidence>
<dbReference type="Pfam" id="PF13365">
    <property type="entry name" value="Trypsin_2"/>
    <property type="match status" value="1"/>
</dbReference>
<dbReference type="InterPro" id="IPR009003">
    <property type="entry name" value="Peptidase_S1_PA"/>
</dbReference>
<keyword evidence="3" id="KW-0378">Hydrolase</keyword>
<evidence type="ECO:0000259" key="5">
    <source>
        <dbReference type="PROSITE" id="PS50106"/>
    </source>
</evidence>
<keyword evidence="4" id="KW-0843">Virulence</keyword>
<comment type="similarity">
    <text evidence="1">Belongs to the peptidase S1C family.</text>
</comment>
<dbReference type="SUPFAM" id="SSF50156">
    <property type="entry name" value="PDZ domain-like"/>
    <property type="match status" value="1"/>
</dbReference>
<dbReference type="Proteomes" id="UP001530293">
    <property type="component" value="Unassembled WGS sequence"/>
</dbReference>
<protein>
    <recommendedName>
        <fullName evidence="5">PDZ domain-containing protein</fullName>
    </recommendedName>
</protein>
<proteinExistence type="inferred from homology"/>
<sequence length="533" mass="57619">MMIKNNHHIKQLRWRLNTMNIFSTSVLLALLCISDTSLSFLINSGRRPDADGKVNAVKFRSTFPFAGAAKSKTRLLYYGDYDDNYLHFNSDISDGTNYLHRMSSTLRGGNTVDNSEYAGINSLSVSELKRLLTDRGVDFRDCLEKRDLVERLMSSKGSAVSTSYSADGYNNGGAGGLSYEENRVVNTFTRSSPAVAYIQTISQSMQISRGFSLKGTEVPTGAGSGFLWDDKGHIVTNYHVIASATKTKNPIIKVKLQGMEPISATIVGYEPEKDLAVLRISSRNLPTPISVGSSNDLQVGQNVLAIGNPFGLDYSLSVGVVSALGRDVDGIGGRPIKGCIQSDAAINPGNSGGPLLDSRGRLIGVNMAIYSPSGASAGIGFSIPVDTVRRVVNQIIRHGRVVRPTMGVNVAEDRVLRSIEMQLRKELKGVLVVEVLPKSPAEQAGIKATELRSDGTIKLGDLITEVNGEVVVSVEDLLSAIEARGDGEMVTVKIWRKCDERNAEIVQVKLISSEKLQRGASSMSMVGSRNAWQ</sequence>
<dbReference type="Gene3D" id="2.40.10.10">
    <property type="entry name" value="Trypsin-like serine proteases"/>
    <property type="match status" value="2"/>
</dbReference>
<dbReference type="GO" id="GO:0006508">
    <property type="term" value="P:proteolysis"/>
    <property type="evidence" value="ECO:0007669"/>
    <property type="project" value="UniProtKB-KW"/>
</dbReference>
<dbReference type="PROSITE" id="PS50106">
    <property type="entry name" value="PDZ"/>
    <property type="match status" value="1"/>
</dbReference>
<dbReference type="SMART" id="SM00228">
    <property type="entry name" value="PDZ"/>
    <property type="match status" value="1"/>
</dbReference>
<evidence type="ECO:0000313" key="6">
    <source>
        <dbReference type="EMBL" id="KAL3759844.1"/>
    </source>
</evidence>
<dbReference type="InterPro" id="IPR051201">
    <property type="entry name" value="Chloro_Bact_Ser_Proteases"/>
</dbReference>
<feature type="domain" description="PDZ" evidence="5">
    <location>
        <begin position="395"/>
        <end position="498"/>
    </location>
</feature>
<evidence type="ECO:0000256" key="2">
    <source>
        <dbReference type="ARBA" id="ARBA00022670"/>
    </source>
</evidence>
<keyword evidence="7" id="KW-1185">Reference proteome</keyword>